<dbReference type="EMBL" id="KV426645">
    <property type="protein sequence ID" value="KZV79284.1"/>
    <property type="molecule type" value="Genomic_DNA"/>
</dbReference>
<dbReference type="Proteomes" id="UP000077266">
    <property type="component" value="Unassembled WGS sequence"/>
</dbReference>
<dbReference type="InParanoid" id="A0A166NL05"/>
<accession>A0A166NL05</accession>
<protein>
    <submittedName>
        <fullName evidence="1">Uncharacterized protein</fullName>
    </submittedName>
</protein>
<sequence>MQTKSAREAPNLAARPSVVWPTIMVIYRGGVGEGQYGQTETDTAVAVDESILMGNSRIPCTNASSSRARARRLHAARAHSIQSNFGVIARDQRFLEPVEQHAPTRVAGLRDHRPTLLLGASASTRVLPR</sequence>
<organism evidence="1 2">
    <name type="scientific">Exidia glandulosa HHB12029</name>
    <dbReference type="NCBI Taxonomy" id="1314781"/>
    <lineage>
        <taxon>Eukaryota</taxon>
        <taxon>Fungi</taxon>
        <taxon>Dikarya</taxon>
        <taxon>Basidiomycota</taxon>
        <taxon>Agaricomycotina</taxon>
        <taxon>Agaricomycetes</taxon>
        <taxon>Auriculariales</taxon>
        <taxon>Exidiaceae</taxon>
        <taxon>Exidia</taxon>
    </lineage>
</organism>
<proteinExistence type="predicted"/>
<reference evidence="1 2" key="1">
    <citation type="journal article" date="2016" name="Mol. Biol. Evol.">
        <title>Comparative Genomics of Early-Diverging Mushroom-Forming Fungi Provides Insights into the Origins of Lignocellulose Decay Capabilities.</title>
        <authorList>
            <person name="Nagy L.G."/>
            <person name="Riley R."/>
            <person name="Tritt A."/>
            <person name="Adam C."/>
            <person name="Daum C."/>
            <person name="Floudas D."/>
            <person name="Sun H."/>
            <person name="Yadav J.S."/>
            <person name="Pangilinan J."/>
            <person name="Larsson K.H."/>
            <person name="Matsuura K."/>
            <person name="Barry K."/>
            <person name="Labutti K."/>
            <person name="Kuo R."/>
            <person name="Ohm R.A."/>
            <person name="Bhattacharya S.S."/>
            <person name="Shirouzu T."/>
            <person name="Yoshinaga Y."/>
            <person name="Martin F.M."/>
            <person name="Grigoriev I.V."/>
            <person name="Hibbett D.S."/>
        </authorList>
    </citation>
    <scope>NUCLEOTIDE SEQUENCE [LARGE SCALE GENOMIC DNA]</scope>
    <source>
        <strain evidence="1 2">HHB12029</strain>
    </source>
</reference>
<keyword evidence="2" id="KW-1185">Reference proteome</keyword>
<dbReference type="AlphaFoldDB" id="A0A166NL05"/>
<gene>
    <name evidence="1" type="ORF">EXIGLDRAFT_475626</name>
</gene>
<name>A0A166NL05_EXIGL</name>
<evidence type="ECO:0000313" key="2">
    <source>
        <dbReference type="Proteomes" id="UP000077266"/>
    </source>
</evidence>
<evidence type="ECO:0000313" key="1">
    <source>
        <dbReference type="EMBL" id="KZV79284.1"/>
    </source>
</evidence>